<comment type="caution">
    <text evidence="1">The sequence shown here is derived from an EMBL/GenBank/DDBJ whole genome shotgun (WGS) entry which is preliminary data.</text>
</comment>
<dbReference type="EMBL" id="JBFXLR010000058">
    <property type="protein sequence ID" value="KAL2841331.1"/>
    <property type="molecule type" value="Genomic_DNA"/>
</dbReference>
<evidence type="ECO:0000313" key="1">
    <source>
        <dbReference type="EMBL" id="KAL2841331.1"/>
    </source>
</evidence>
<evidence type="ECO:0000313" key="2">
    <source>
        <dbReference type="Proteomes" id="UP001610444"/>
    </source>
</evidence>
<sequence length="155" mass="17419">MLGVATCYSRNIFNPPRPTFEPVTSSGSCSIQEPEMYHSFRSSFGLFLCSPPGRMAARYSGSLRASLRPEETYQHQIISEFCVKLRNWISMTERLFHQRCEQHTTGTCRHDWPPRKGGTGEHDVTDTGAFPRHGALTTQCPKALALSRSILRQGA</sequence>
<dbReference type="Proteomes" id="UP001610444">
    <property type="component" value="Unassembled WGS sequence"/>
</dbReference>
<organism evidence="1 2">
    <name type="scientific">Aspergillus pseudodeflectus</name>
    <dbReference type="NCBI Taxonomy" id="176178"/>
    <lineage>
        <taxon>Eukaryota</taxon>
        <taxon>Fungi</taxon>
        <taxon>Dikarya</taxon>
        <taxon>Ascomycota</taxon>
        <taxon>Pezizomycotina</taxon>
        <taxon>Eurotiomycetes</taxon>
        <taxon>Eurotiomycetidae</taxon>
        <taxon>Eurotiales</taxon>
        <taxon>Aspergillaceae</taxon>
        <taxon>Aspergillus</taxon>
        <taxon>Aspergillus subgen. Nidulantes</taxon>
    </lineage>
</organism>
<proteinExistence type="predicted"/>
<protein>
    <submittedName>
        <fullName evidence="1">Uncharacterized protein</fullName>
    </submittedName>
</protein>
<gene>
    <name evidence="1" type="ORF">BJX68DRAFT_173551</name>
</gene>
<dbReference type="GeneID" id="98152253"/>
<dbReference type="RefSeq" id="XP_070894517.1">
    <property type="nucleotide sequence ID" value="XM_071037089.1"/>
</dbReference>
<keyword evidence="2" id="KW-1185">Reference proteome</keyword>
<reference evidence="1 2" key="1">
    <citation type="submission" date="2024-07" db="EMBL/GenBank/DDBJ databases">
        <title>Section-level genome sequencing and comparative genomics of Aspergillus sections Usti and Cavernicolus.</title>
        <authorList>
            <consortium name="Lawrence Berkeley National Laboratory"/>
            <person name="Nybo J.L."/>
            <person name="Vesth T.C."/>
            <person name="Theobald S."/>
            <person name="Frisvad J.C."/>
            <person name="Larsen T.O."/>
            <person name="Kjaerboelling I."/>
            <person name="Rothschild-Mancinelli K."/>
            <person name="Lyhne E.K."/>
            <person name="Kogle M.E."/>
            <person name="Barry K."/>
            <person name="Clum A."/>
            <person name="Na H."/>
            <person name="Ledsgaard L."/>
            <person name="Lin J."/>
            <person name="Lipzen A."/>
            <person name="Kuo A."/>
            <person name="Riley R."/>
            <person name="Mondo S."/>
            <person name="LaButti K."/>
            <person name="Haridas S."/>
            <person name="Pangalinan J."/>
            <person name="Salamov A.A."/>
            <person name="Simmons B.A."/>
            <person name="Magnuson J.K."/>
            <person name="Chen J."/>
            <person name="Drula E."/>
            <person name="Henrissat B."/>
            <person name="Wiebenga A."/>
            <person name="Lubbers R.J."/>
            <person name="Gomes A.C."/>
            <person name="Macurrencykelacurrency M.R."/>
            <person name="Stajich J."/>
            <person name="Grigoriev I.V."/>
            <person name="Mortensen U.H."/>
            <person name="De vries R.P."/>
            <person name="Baker S.E."/>
            <person name="Andersen M.R."/>
        </authorList>
    </citation>
    <scope>NUCLEOTIDE SEQUENCE [LARGE SCALE GENOMIC DNA]</scope>
    <source>
        <strain evidence="1 2">CBS 756.74</strain>
    </source>
</reference>
<accession>A0ABR4JNB4</accession>
<name>A0ABR4JNB4_9EURO</name>